<dbReference type="AlphaFoldDB" id="A0A8I0AP55"/>
<accession>A0A8I0AP55</accession>
<comment type="caution">
    <text evidence="1">The sequence shown here is derived from an EMBL/GenBank/DDBJ whole genome shotgun (WGS) entry which is preliminary data.</text>
</comment>
<protein>
    <submittedName>
        <fullName evidence="1">Uncharacterized protein</fullName>
    </submittedName>
</protein>
<evidence type="ECO:0000313" key="2">
    <source>
        <dbReference type="Proteomes" id="UP000615234"/>
    </source>
</evidence>
<dbReference type="EMBL" id="JACOOX010000003">
    <property type="protein sequence ID" value="MBC5662659.1"/>
    <property type="molecule type" value="Genomic_DNA"/>
</dbReference>
<keyword evidence="2" id="KW-1185">Reference proteome</keyword>
<evidence type="ECO:0000313" key="1">
    <source>
        <dbReference type="EMBL" id="MBC5662659.1"/>
    </source>
</evidence>
<dbReference type="RefSeq" id="WP_118614902.1">
    <property type="nucleotide sequence ID" value="NZ_JACOOX010000003.1"/>
</dbReference>
<organism evidence="1 2">
    <name type="scientific">Coprococcus hominis</name>
    <name type="common">ex Liu et al. 2022</name>
    <dbReference type="NCBI Taxonomy" id="2763039"/>
    <lineage>
        <taxon>Bacteria</taxon>
        <taxon>Bacillati</taxon>
        <taxon>Bacillota</taxon>
        <taxon>Clostridia</taxon>
        <taxon>Lachnospirales</taxon>
        <taxon>Lachnospiraceae</taxon>
        <taxon>Coprococcus</taxon>
    </lineage>
</organism>
<gene>
    <name evidence="1" type="ORF">H8S09_07095</name>
</gene>
<dbReference type="Proteomes" id="UP000615234">
    <property type="component" value="Unassembled WGS sequence"/>
</dbReference>
<dbReference type="Gene3D" id="3.90.1720.10">
    <property type="entry name" value="endopeptidase domain like (from Nostoc punctiforme)"/>
    <property type="match status" value="1"/>
</dbReference>
<name>A0A8I0AP55_9FIRM</name>
<proteinExistence type="predicted"/>
<reference evidence="1 2" key="1">
    <citation type="submission" date="2020-08" db="EMBL/GenBank/DDBJ databases">
        <title>Genome public.</title>
        <authorList>
            <person name="Liu C."/>
            <person name="Sun Q."/>
        </authorList>
    </citation>
    <scope>NUCLEOTIDE SEQUENCE [LARGE SCALE GENOMIC DNA]</scope>
    <source>
        <strain evidence="1 2">NSJ-10</strain>
    </source>
</reference>
<sequence>MKNDISELENRKLYILISKTHTVPARIIKFWTKEPYAHASIALDLELREMYSFARKGIYNPFNCGFIIEDIDTGIFGRDVETSCVVLELTVTDKQYRHVLQELAAFKANADLYRYNFWGLYGVIRNKAIERKYNYFCSQFVASVLERSGIHILDKQPGLVRPDDFRKSSNVKVIYKGLLRRYREYLWTHDLAQAFGGHVTKQAM</sequence>
<dbReference type="SUPFAM" id="SSF54001">
    <property type="entry name" value="Cysteine proteinases"/>
    <property type="match status" value="1"/>
</dbReference>
<dbReference type="InterPro" id="IPR038765">
    <property type="entry name" value="Papain-like_cys_pep_sf"/>
</dbReference>